<dbReference type="Gene3D" id="3.30.70.1320">
    <property type="entry name" value="Multidrug efflux transporter AcrB pore domain like"/>
    <property type="match status" value="1"/>
</dbReference>
<feature type="transmembrane region" description="Helical" evidence="1">
    <location>
        <begin position="922"/>
        <end position="943"/>
    </location>
</feature>
<dbReference type="GO" id="GO:0005886">
    <property type="term" value="C:plasma membrane"/>
    <property type="evidence" value="ECO:0007669"/>
    <property type="project" value="TreeGrafter"/>
</dbReference>
<dbReference type="AlphaFoldDB" id="W4M2E3"/>
<dbReference type="PANTHER" id="PTHR32063:SF0">
    <property type="entry name" value="SWARMING MOTILITY PROTEIN SWRC"/>
    <property type="match status" value="1"/>
</dbReference>
<proteinExistence type="predicted"/>
<feature type="transmembrane region" description="Helical" evidence="1">
    <location>
        <begin position="415"/>
        <end position="435"/>
    </location>
</feature>
<evidence type="ECO:0000256" key="1">
    <source>
        <dbReference type="SAM" id="Phobius"/>
    </source>
</evidence>
<dbReference type="Proteomes" id="UP000019140">
    <property type="component" value="Unassembled WGS sequence"/>
</dbReference>
<dbReference type="SUPFAM" id="SSF82866">
    <property type="entry name" value="Multidrug efflux transporter AcrB transmembrane domain"/>
    <property type="match status" value="2"/>
</dbReference>
<feature type="transmembrane region" description="Helical" evidence="1">
    <location>
        <begin position="500"/>
        <end position="520"/>
    </location>
</feature>
<feature type="transmembrane region" description="Helical" evidence="1">
    <location>
        <begin position="318"/>
        <end position="337"/>
    </location>
</feature>
<organism evidence="2 3">
    <name type="scientific">Candidatus Entotheonella gemina</name>
    <dbReference type="NCBI Taxonomy" id="1429439"/>
    <lineage>
        <taxon>Bacteria</taxon>
        <taxon>Pseudomonadati</taxon>
        <taxon>Nitrospinota/Tectimicrobiota group</taxon>
        <taxon>Candidatus Tectimicrobiota</taxon>
        <taxon>Candidatus Entotheonellia</taxon>
        <taxon>Candidatus Entotheonellales</taxon>
        <taxon>Candidatus Entotheonellaceae</taxon>
        <taxon>Candidatus Entotheonella</taxon>
    </lineage>
</organism>
<dbReference type="InterPro" id="IPR001036">
    <property type="entry name" value="Acrflvin-R"/>
</dbReference>
<evidence type="ECO:0000313" key="2">
    <source>
        <dbReference type="EMBL" id="ETX04519.1"/>
    </source>
</evidence>
<reference evidence="2 3" key="1">
    <citation type="journal article" date="2014" name="Nature">
        <title>An environmental bacterial taxon with a large and distinct metabolic repertoire.</title>
        <authorList>
            <person name="Wilson M.C."/>
            <person name="Mori T."/>
            <person name="Ruckert C."/>
            <person name="Uria A.R."/>
            <person name="Helf M.J."/>
            <person name="Takada K."/>
            <person name="Gernert C."/>
            <person name="Steffens U.A."/>
            <person name="Heycke N."/>
            <person name="Schmitt S."/>
            <person name="Rinke C."/>
            <person name="Helfrich E.J."/>
            <person name="Brachmann A.O."/>
            <person name="Gurgui C."/>
            <person name="Wakimoto T."/>
            <person name="Kracht M."/>
            <person name="Crusemann M."/>
            <person name="Hentschel U."/>
            <person name="Abe I."/>
            <person name="Matsunaga S."/>
            <person name="Kalinowski J."/>
            <person name="Takeyama H."/>
            <person name="Piel J."/>
        </authorList>
    </citation>
    <scope>NUCLEOTIDE SEQUENCE [LARGE SCALE GENOMIC DNA]</scope>
    <source>
        <strain evidence="3">TSY2</strain>
    </source>
</reference>
<accession>W4M2E3</accession>
<comment type="caution">
    <text evidence="2">The sequence shown here is derived from an EMBL/GenBank/DDBJ whole genome shotgun (WGS) entry which is preliminary data.</text>
</comment>
<dbReference type="Gene3D" id="3.30.70.1430">
    <property type="entry name" value="Multidrug efflux transporter AcrB pore domain"/>
    <property type="match status" value="2"/>
</dbReference>
<gene>
    <name evidence="2" type="ORF">ETSY2_28320</name>
</gene>
<dbReference type="HOGENOM" id="CLU_002755_1_2_7"/>
<dbReference type="SUPFAM" id="SSF82693">
    <property type="entry name" value="Multidrug efflux transporter AcrB pore domain, PN1, PN2, PC1 and PC2 subdomains"/>
    <property type="match status" value="2"/>
</dbReference>
<protein>
    <recommendedName>
        <fullName evidence="4">Acriflavin resistance protein</fullName>
    </recommendedName>
</protein>
<dbReference type="Gene3D" id="3.30.2090.10">
    <property type="entry name" value="Multidrug efflux transporter AcrB TolC docking domain, DN and DC subdomains"/>
    <property type="match status" value="2"/>
</dbReference>
<dbReference type="PANTHER" id="PTHR32063">
    <property type="match status" value="1"/>
</dbReference>
<dbReference type="PATRIC" id="fig|1429439.4.peg.4804"/>
<dbReference type="Gene3D" id="1.20.1640.10">
    <property type="entry name" value="Multidrug efflux transporter AcrB transmembrane domain"/>
    <property type="match status" value="2"/>
</dbReference>
<dbReference type="InterPro" id="IPR027463">
    <property type="entry name" value="AcrB_DN_DC_subdom"/>
</dbReference>
<feature type="transmembrane region" description="Helical" evidence="1">
    <location>
        <begin position="540"/>
        <end position="562"/>
    </location>
</feature>
<feature type="transmembrane region" description="Helical" evidence="1">
    <location>
        <begin position="447"/>
        <end position="472"/>
    </location>
</feature>
<evidence type="ECO:0008006" key="4">
    <source>
        <dbReference type="Google" id="ProtNLM"/>
    </source>
</evidence>
<feature type="transmembrane region" description="Helical" evidence="1">
    <location>
        <begin position="892"/>
        <end position="915"/>
    </location>
</feature>
<dbReference type="Gene3D" id="3.30.70.1440">
    <property type="entry name" value="Multidrug efflux transporter AcrB pore domain"/>
    <property type="match status" value="1"/>
</dbReference>
<evidence type="ECO:0000313" key="3">
    <source>
        <dbReference type="Proteomes" id="UP000019140"/>
    </source>
</evidence>
<feature type="transmembrane region" description="Helical" evidence="1">
    <location>
        <begin position="344"/>
        <end position="364"/>
    </location>
</feature>
<feature type="transmembrane region" description="Helical" evidence="1">
    <location>
        <begin position="865"/>
        <end position="886"/>
    </location>
</feature>
<keyword evidence="1" id="KW-1133">Transmembrane helix</keyword>
<keyword evidence="3" id="KW-1185">Reference proteome</keyword>
<dbReference type="Pfam" id="PF00873">
    <property type="entry name" value="ACR_tran"/>
    <property type="match status" value="1"/>
</dbReference>
<dbReference type="EMBL" id="AZHX01001200">
    <property type="protein sequence ID" value="ETX04519.1"/>
    <property type="molecule type" value="Genomic_DNA"/>
</dbReference>
<dbReference type="SUPFAM" id="SSF82714">
    <property type="entry name" value="Multidrug efflux transporter AcrB TolC docking domain, DN and DC subdomains"/>
    <property type="match status" value="2"/>
</dbReference>
<name>W4M2E3_9BACT</name>
<sequence length="961" mass="104460">MATVALLLFGWLALARLPVDLLPELTYPSVTIRTRLPEAAPAEVEALLSKRIEEVVGVVSHVVRISSISRAGQSDVVLEFGWGTNVDLAVLDIRERLDRLRLPLDAEPPIVLRYDPSLDPIMRLSLSGQTDLLTLRKVAEDVVKRRFEVIDGVASVQIGGGFEEEIRVEVDEARLARLGLALPQVIARLQQENVDLVGGAIREGDIRYLVRTRNALASVAAIGSIVVGRQGGTAILLRDVAEVRQGYKERHLITRLNGDETIELALYKRVDSNTVSVAKQVRERLLTVQDKLDDLPYAAHLNTISDQADFIQQAIRDVLNTAWLGGLLAMLVLYLFLHDIRSTLIIGSAIPVSVVGSFLLMYLLEISLNILSLGGLALGIGMLVDNAIVVLESIERQRASGMTRWHAALQGTIEVGQAITASTLTTVCVFVPLIFVSGVAGQLFNDLALTVSCALLTSLLVAVTLIPMLAAVGGQPEPVPEAPGSMIRVMAAGLRGLGRGLRWLASPLTWLLAWVEGTFNRTLQRTRKTYVAGLDRALRYRWWVLVLVAMGCGAVLYMGMFLQQAFMPELHQGELIVDITLPVGTPLAATAQQVEIVEQLAAAHPLVSQVYSSIGRQQRSGGVASAEREHVAQLHVRLTSGATLADEELVLSDLRRGLLTRPGLQAQFARPSYFSVSMPLEIEVRGHELETLRQVAQTWSEALASFPGLTDVRSGMAPGEPELHIVFDRQKLAVLELDLADIATLIKQNVQGEVATALVRPEQDVDIRVRAQNVLGQGRAAVEQLRINPQSDVPVPLSAVAQLRVTRGPSEIQHEDLQRVAVISANVQGRSLGHTVRELRHWLTQQPLPSGVTARVRGQSAEMTAAFRSLGFALLLATFLVYLVLASQFESLFQPFLVLFAIPLGMSGAVLALWLTGQSLNVLVCIGTVLLVGIVVNNAIVLVDYANQCHHRGLAGLRGDP</sequence>
<keyword evidence="1" id="KW-0472">Membrane</keyword>
<dbReference type="PRINTS" id="PR00702">
    <property type="entry name" value="ACRIFLAVINRP"/>
</dbReference>
<keyword evidence="1" id="KW-0812">Transmembrane</keyword>
<dbReference type="GO" id="GO:0042910">
    <property type="term" value="F:xenobiotic transmembrane transporter activity"/>
    <property type="evidence" value="ECO:0007669"/>
    <property type="project" value="TreeGrafter"/>
</dbReference>